<dbReference type="Proteomes" id="UP000232003">
    <property type="component" value="Chromosome"/>
</dbReference>
<dbReference type="InterPro" id="IPR012441">
    <property type="entry name" value="DUF1643"/>
</dbReference>
<evidence type="ECO:0008006" key="3">
    <source>
        <dbReference type="Google" id="ProtNLM"/>
    </source>
</evidence>
<evidence type="ECO:0000313" key="2">
    <source>
        <dbReference type="Proteomes" id="UP000232003"/>
    </source>
</evidence>
<name>A0A2K8T0J4_9NOSO</name>
<dbReference type="EMBL" id="CP024785">
    <property type="protein sequence ID" value="AUB41201.1"/>
    <property type="molecule type" value="Genomic_DNA"/>
</dbReference>
<reference evidence="1 2" key="1">
    <citation type="submission" date="2017-11" db="EMBL/GenBank/DDBJ databases">
        <title>Complete genome of a free-living desiccation-tolerant cyanobacterium and its photosynthetic adaptation to extreme terrestrial habitat.</title>
        <authorList>
            <person name="Shang J."/>
        </authorList>
    </citation>
    <scope>NUCLEOTIDE SEQUENCE [LARGE SCALE GENOMIC DNA]</scope>
    <source>
        <strain evidence="1 2">CCNUN1</strain>
    </source>
</reference>
<dbReference type="KEGG" id="nfl:COO91_07246"/>
<dbReference type="AlphaFoldDB" id="A0A2K8T0J4"/>
<dbReference type="Pfam" id="PF07799">
    <property type="entry name" value="DUF1643"/>
    <property type="match status" value="1"/>
</dbReference>
<organism evidence="1 2">
    <name type="scientific">Nostoc flagelliforme CCNUN1</name>
    <dbReference type="NCBI Taxonomy" id="2038116"/>
    <lineage>
        <taxon>Bacteria</taxon>
        <taxon>Bacillati</taxon>
        <taxon>Cyanobacteriota</taxon>
        <taxon>Cyanophyceae</taxon>
        <taxon>Nostocales</taxon>
        <taxon>Nostocaceae</taxon>
        <taxon>Nostoc</taxon>
    </lineage>
</organism>
<sequence>MSVLRYFDIYKFNVIQKRNMKNKKEHNNMEKYAEFDDEINRTYRYLLRRKWDKNLPQVTFVMLNPSDADENKDDPTLDKCIKFAQNENKYGSLEVVNLFAYIATKPGKLKKADDPVGQKNDLCILSATKRADLIILAWGAWLGNVSARKYPSIKNRAEAVLNLISGQKTLHCLKLTEKEYPLGLTKQKFPRHPLYLRDSTKPIVFPFNIER</sequence>
<gene>
    <name evidence="1" type="ORF">COO91_07246</name>
</gene>
<proteinExistence type="predicted"/>
<protein>
    <recommendedName>
        <fullName evidence="3">DUF1643 domain-containing protein</fullName>
    </recommendedName>
</protein>
<accession>A0A2K8T0J4</accession>
<evidence type="ECO:0000313" key="1">
    <source>
        <dbReference type="EMBL" id="AUB41201.1"/>
    </source>
</evidence>
<keyword evidence="2" id="KW-1185">Reference proteome</keyword>